<feature type="compositionally biased region" description="Polar residues" evidence="1">
    <location>
        <begin position="230"/>
        <end position="249"/>
    </location>
</feature>
<dbReference type="EMBL" id="JAZGQO010000001">
    <property type="protein sequence ID" value="KAK6195708.1"/>
    <property type="molecule type" value="Genomic_DNA"/>
</dbReference>
<evidence type="ECO:0000256" key="1">
    <source>
        <dbReference type="SAM" id="MobiDB-lite"/>
    </source>
</evidence>
<keyword evidence="2" id="KW-0472">Membrane</keyword>
<feature type="transmembrane region" description="Helical" evidence="2">
    <location>
        <begin position="430"/>
        <end position="448"/>
    </location>
</feature>
<organism evidence="3 4">
    <name type="scientific">Patella caerulea</name>
    <name type="common">Rayed Mediterranean limpet</name>
    <dbReference type="NCBI Taxonomy" id="87958"/>
    <lineage>
        <taxon>Eukaryota</taxon>
        <taxon>Metazoa</taxon>
        <taxon>Spiralia</taxon>
        <taxon>Lophotrochozoa</taxon>
        <taxon>Mollusca</taxon>
        <taxon>Gastropoda</taxon>
        <taxon>Patellogastropoda</taxon>
        <taxon>Patelloidea</taxon>
        <taxon>Patellidae</taxon>
        <taxon>Patella</taxon>
    </lineage>
</organism>
<feature type="transmembrane region" description="Helical" evidence="2">
    <location>
        <begin position="51"/>
        <end position="73"/>
    </location>
</feature>
<feature type="transmembrane region" description="Helical" evidence="2">
    <location>
        <begin position="390"/>
        <end position="410"/>
    </location>
</feature>
<feature type="transmembrane region" description="Helical" evidence="2">
    <location>
        <begin position="136"/>
        <end position="153"/>
    </location>
</feature>
<keyword evidence="2" id="KW-0812">Transmembrane</keyword>
<keyword evidence="2" id="KW-1133">Transmembrane helix</keyword>
<comment type="caution">
    <text evidence="3">The sequence shown here is derived from an EMBL/GenBank/DDBJ whole genome shotgun (WGS) entry which is preliminary data.</text>
</comment>
<dbReference type="Proteomes" id="UP001347796">
    <property type="component" value="Unassembled WGS sequence"/>
</dbReference>
<dbReference type="AlphaFoldDB" id="A0AAN8KMV9"/>
<keyword evidence="4" id="KW-1185">Reference proteome</keyword>
<gene>
    <name evidence="3" type="ORF">SNE40_001080</name>
</gene>
<feature type="transmembrane region" description="Helical" evidence="2">
    <location>
        <begin position="455"/>
        <end position="476"/>
    </location>
</feature>
<dbReference type="PANTHER" id="PTHR11360">
    <property type="entry name" value="MONOCARBOXYLATE TRANSPORTER"/>
    <property type="match status" value="1"/>
</dbReference>
<dbReference type="SUPFAM" id="SSF103473">
    <property type="entry name" value="MFS general substrate transporter"/>
    <property type="match status" value="1"/>
</dbReference>
<proteinExistence type="predicted"/>
<protein>
    <submittedName>
        <fullName evidence="3">Uncharacterized protein</fullName>
    </submittedName>
</protein>
<feature type="transmembrane region" description="Helical" evidence="2">
    <location>
        <begin position="523"/>
        <end position="542"/>
    </location>
</feature>
<sequence length="589" mass="65488">MARKKDIDQGWAWVVLFAAFTSLGIYTMITLSTGIFQVEFQKEFEGTRSKISLIGSTHIGFNLFLGILASAICNVFSIRFSSMLGATIFTFGLMLSSFSTTFEELLLFYGILAGFGSGIFYTSANVITSHYFHEKRLFACGITFSSPGIGYIFGPTLITYLIESYGWRLTMAILSCVMAHTLILTALFFPMHEGNKYNYCPNKCIKRDTKSNKDLKVSIQDPLTSHPLLKNSNQDSNTQPKTEGNNSPQVGPPMVQIRNRESENDPTYEMNTTEHTSREILKLHQGSKPLLLRNGFSDSDSSINSSNIREHIKDNALMPLAKTGNILLNSTRSLSSVSRGHLHASDNLMWASHSSIQYLGNQLANGEEAIPSDSNKFSCKPNLSVLKNKALWCLSLSQFFIMCGYCVNFIHYPSMILSKGIDISVVPQLYITRGISLIVARILGGLFCGSSNINILVISFGCQMLLGVVVFCLPFLGDTVWAYHLCQFLFAFYYGGTYVVLSQILVLILGLNNLATGFGLQMMMAGIAYFITPSLAGWLYDITDSYDLAYFFSGSIIFAGAFFVPMIQIFEQKSFSNDITQEDIEIEKE</sequence>
<name>A0AAN8KMV9_PATCE</name>
<dbReference type="InterPro" id="IPR036259">
    <property type="entry name" value="MFS_trans_sf"/>
</dbReference>
<dbReference type="GO" id="GO:0008028">
    <property type="term" value="F:monocarboxylic acid transmembrane transporter activity"/>
    <property type="evidence" value="ECO:0007669"/>
    <property type="project" value="TreeGrafter"/>
</dbReference>
<evidence type="ECO:0000313" key="3">
    <source>
        <dbReference type="EMBL" id="KAK6195708.1"/>
    </source>
</evidence>
<feature type="transmembrane region" description="Helical" evidence="2">
    <location>
        <begin position="165"/>
        <end position="189"/>
    </location>
</feature>
<reference evidence="3 4" key="1">
    <citation type="submission" date="2024-01" db="EMBL/GenBank/DDBJ databases">
        <title>The genome of the rayed Mediterranean limpet Patella caerulea (Linnaeus, 1758).</title>
        <authorList>
            <person name="Anh-Thu Weber A."/>
            <person name="Halstead-Nussloch G."/>
        </authorList>
    </citation>
    <scope>NUCLEOTIDE SEQUENCE [LARGE SCALE GENOMIC DNA]</scope>
    <source>
        <strain evidence="3">AATW-2023a</strain>
        <tissue evidence="3">Whole specimen</tissue>
    </source>
</reference>
<dbReference type="InterPro" id="IPR050327">
    <property type="entry name" value="Proton-linked_MCT"/>
</dbReference>
<feature type="transmembrane region" description="Helical" evidence="2">
    <location>
        <begin position="105"/>
        <end position="124"/>
    </location>
</feature>
<evidence type="ECO:0000256" key="2">
    <source>
        <dbReference type="SAM" id="Phobius"/>
    </source>
</evidence>
<feature type="transmembrane region" description="Helical" evidence="2">
    <location>
        <begin position="548"/>
        <end position="567"/>
    </location>
</feature>
<evidence type="ECO:0000313" key="4">
    <source>
        <dbReference type="Proteomes" id="UP001347796"/>
    </source>
</evidence>
<feature type="transmembrane region" description="Helical" evidence="2">
    <location>
        <begin position="80"/>
        <end position="99"/>
    </location>
</feature>
<dbReference type="PANTHER" id="PTHR11360:SF260">
    <property type="entry name" value="MFS DOMAIN-CONTAINING PROTEIN"/>
    <property type="match status" value="1"/>
</dbReference>
<dbReference type="InterPro" id="IPR011701">
    <property type="entry name" value="MFS"/>
</dbReference>
<dbReference type="Gene3D" id="1.20.1250.20">
    <property type="entry name" value="MFS general substrate transporter like domains"/>
    <property type="match status" value="2"/>
</dbReference>
<feature type="region of interest" description="Disordered" evidence="1">
    <location>
        <begin position="224"/>
        <end position="254"/>
    </location>
</feature>
<feature type="transmembrane region" description="Helical" evidence="2">
    <location>
        <begin position="488"/>
        <end position="511"/>
    </location>
</feature>
<accession>A0AAN8KMV9</accession>
<feature type="transmembrane region" description="Helical" evidence="2">
    <location>
        <begin position="12"/>
        <end position="31"/>
    </location>
</feature>
<dbReference type="Pfam" id="PF07690">
    <property type="entry name" value="MFS_1"/>
    <property type="match status" value="1"/>
</dbReference>